<keyword evidence="2" id="KW-0808">Transferase</keyword>
<dbReference type="Pfam" id="PF00583">
    <property type="entry name" value="Acetyltransf_1"/>
    <property type="match status" value="1"/>
</dbReference>
<dbReference type="RefSeq" id="WP_031411887.1">
    <property type="nucleotide sequence ID" value="NZ_CP011074.1"/>
</dbReference>
<gene>
    <name evidence="2" type="ORF">EX87_05375</name>
</gene>
<feature type="domain" description="N-acetyltransferase" evidence="1">
    <location>
        <begin position="10"/>
        <end position="168"/>
    </location>
</feature>
<name>A0A0F6XZ47_BRELA</name>
<dbReference type="CDD" id="cd04301">
    <property type="entry name" value="NAT_SF"/>
    <property type="match status" value="1"/>
</dbReference>
<dbReference type="InterPro" id="IPR000182">
    <property type="entry name" value="GNAT_dom"/>
</dbReference>
<dbReference type="AlphaFoldDB" id="A0A0F6XZ47"/>
<evidence type="ECO:0000259" key="1">
    <source>
        <dbReference type="PROSITE" id="PS51186"/>
    </source>
</evidence>
<dbReference type="Gene3D" id="3.40.630.30">
    <property type="match status" value="1"/>
</dbReference>
<dbReference type="GO" id="GO:0016747">
    <property type="term" value="F:acyltransferase activity, transferring groups other than amino-acyl groups"/>
    <property type="evidence" value="ECO:0007669"/>
    <property type="project" value="InterPro"/>
</dbReference>
<reference evidence="2" key="1">
    <citation type="submission" date="2015-03" db="EMBL/GenBank/DDBJ databases">
        <title>MIGS Cultured Bacterial/Archaeal sample from Brevibacillus laterosporus.</title>
        <authorList>
            <person name="Zeng D."/>
            <person name="Zhu L."/>
            <person name="Dong G."/>
            <person name="Ye W."/>
            <person name="Ren D."/>
            <person name="Wu L."/>
            <person name="Xu J."/>
            <person name="Li G."/>
            <person name="Guo L."/>
        </authorList>
    </citation>
    <scope>NUCLEOTIDE SEQUENCE</scope>
    <source>
        <strain evidence="2">B9</strain>
    </source>
</reference>
<dbReference type="PANTHER" id="PTHR43415">
    <property type="entry name" value="SPERMIDINE N(1)-ACETYLTRANSFERASE"/>
    <property type="match status" value="1"/>
</dbReference>
<dbReference type="PROSITE" id="PS51186">
    <property type="entry name" value="GNAT"/>
    <property type="match status" value="1"/>
</dbReference>
<organism evidence="2">
    <name type="scientific">Brevibacillus laterosporus</name>
    <name type="common">Bacillus laterosporus</name>
    <dbReference type="NCBI Taxonomy" id="1465"/>
    <lineage>
        <taxon>Bacteria</taxon>
        <taxon>Bacillati</taxon>
        <taxon>Bacillota</taxon>
        <taxon>Bacilli</taxon>
        <taxon>Bacillales</taxon>
        <taxon>Paenibacillaceae</taxon>
        <taxon>Brevibacillus</taxon>
    </lineage>
</organism>
<dbReference type="EMBL" id="CP011074">
    <property type="protein sequence ID" value="AKF93146.1"/>
    <property type="molecule type" value="Genomic_DNA"/>
</dbReference>
<protein>
    <submittedName>
        <fullName evidence="2">Acetyltransferase</fullName>
    </submittedName>
</protein>
<dbReference type="InterPro" id="IPR016181">
    <property type="entry name" value="Acyl_CoA_acyltransferase"/>
</dbReference>
<proteinExistence type="predicted"/>
<evidence type="ECO:0000313" key="2">
    <source>
        <dbReference type="EMBL" id="AKF93146.1"/>
    </source>
</evidence>
<accession>A0A0F6XZ47</accession>
<dbReference type="SUPFAM" id="SSF55729">
    <property type="entry name" value="Acyl-CoA N-acyltransferases (Nat)"/>
    <property type="match status" value="1"/>
</dbReference>
<dbReference type="PANTHER" id="PTHR43415:SF3">
    <property type="entry name" value="GNAT-FAMILY ACETYLTRANSFERASE"/>
    <property type="match status" value="1"/>
</dbReference>
<sequence length="168" mass="19325">MSLSFYLDQLLINSLEQQELPRAVEIYNSNPNYNILTNGEPTLTLAELSREYEDANQYPTGHWLAIRHEDKIIGISHILLENPNDQKPWIGLLLIDSSYQGKGYGKKAYLMLEEYFRSLDKKTVHIGVIASNQRALDFWGKLGFEQYRQVTASVGKLTQPVLCMEKFL</sequence>